<evidence type="ECO:0000256" key="5">
    <source>
        <dbReference type="ARBA" id="ARBA00022840"/>
    </source>
</evidence>
<dbReference type="PANTHER" id="PTHR42711:SF5">
    <property type="entry name" value="ABC TRANSPORTER ATP-BINDING PROTEIN NATA"/>
    <property type="match status" value="1"/>
</dbReference>
<dbReference type="Gene3D" id="3.40.50.300">
    <property type="entry name" value="P-loop containing nucleotide triphosphate hydrolases"/>
    <property type="match status" value="1"/>
</dbReference>
<dbReference type="InterPro" id="IPR003439">
    <property type="entry name" value="ABC_transporter-like_ATP-bd"/>
</dbReference>
<keyword evidence="4" id="KW-0547">Nucleotide-binding</keyword>
<keyword evidence="3" id="KW-0536">Nodulation</keyword>
<dbReference type="PANTHER" id="PTHR42711">
    <property type="entry name" value="ABC TRANSPORTER ATP-BINDING PROTEIN"/>
    <property type="match status" value="1"/>
</dbReference>
<dbReference type="InterPro" id="IPR003593">
    <property type="entry name" value="AAA+_ATPase"/>
</dbReference>
<dbReference type="InterPro" id="IPR027417">
    <property type="entry name" value="P-loop_NTPase"/>
</dbReference>
<comment type="similarity">
    <text evidence="1">Belongs to the ABC transporter superfamily.</text>
</comment>
<dbReference type="PROSITE" id="PS00211">
    <property type="entry name" value="ABC_TRANSPORTER_1"/>
    <property type="match status" value="1"/>
</dbReference>
<comment type="caution">
    <text evidence="7">The sequence shown here is derived from an EMBL/GenBank/DDBJ whole genome shotgun (WGS) entry which is preliminary data.</text>
</comment>
<organism evidence="7 8">
    <name type="scientific">Hydrogenovibrio marinus</name>
    <dbReference type="NCBI Taxonomy" id="28885"/>
    <lineage>
        <taxon>Bacteria</taxon>
        <taxon>Pseudomonadati</taxon>
        <taxon>Pseudomonadota</taxon>
        <taxon>Gammaproteobacteria</taxon>
        <taxon>Thiotrichales</taxon>
        <taxon>Piscirickettsiaceae</taxon>
        <taxon>Hydrogenovibrio</taxon>
    </lineage>
</organism>
<dbReference type="PROSITE" id="PS50893">
    <property type="entry name" value="ABC_TRANSPORTER_2"/>
    <property type="match status" value="1"/>
</dbReference>
<evidence type="ECO:0000313" key="7">
    <source>
        <dbReference type="EMBL" id="KDN96435.1"/>
    </source>
</evidence>
<evidence type="ECO:0000313" key="8">
    <source>
        <dbReference type="Proteomes" id="UP000027341"/>
    </source>
</evidence>
<accession>A0A067A241</accession>
<evidence type="ECO:0000259" key="6">
    <source>
        <dbReference type="PROSITE" id="PS50893"/>
    </source>
</evidence>
<dbReference type="RefSeq" id="WP_029912586.1">
    <property type="nucleotide sequence ID" value="NZ_AP020335.1"/>
</dbReference>
<dbReference type="AlphaFoldDB" id="A0A067A241"/>
<evidence type="ECO:0000256" key="3">
    <source>
        <dbReference type="ARBA" id="ARBA00022458"/>
    </source>
</evidence>
<evidence type="ECO:0000256" key="2">
    <source>
        <dbReference type="ARBA" id="ARBA00022448"/>
    </source>
</evidence>
<keyword evidence="8" id="KW-1185">Reference proteome</keyword>
<evidence type="ECO:0000256" key="4">
    <source>
        <dbReference type="ARBA" id="ARBA00022741"/>
    </source>
</evidence>
<dbReference type="SUPFAM" id="SSF52540">
    <property type="entry name" value="P-loop containing nucleoside triphosphate hydrolases"/>
    <property type="match status" value="1"/>
</dbReference>
<dbReference type="InterPro" id="IPR017871">
    <property type="entry name" value="ABC_transporter-like_CS"/>
</dbReference>
<dbReference type="STRING" id="28885.EI16_09205"/>
<dbReference type="GO" id="GO:0016887">
    <property type="term" value="F:ATP hydrolysis activity"/>
    <property type="evidence" value="ECO:0007669"/>
    <property type="project" value="InterPro"/>
</dbReference>
<feature type="domain" description="ABC transporter" evidence="6">
    <location>
        <begin position="5"/>
        <end position="227"/>
    </location>
</feature>
<reference evidence="7 8" key="1">
    <citation type="submission" date="2014-04" db="EMBL/GenBank/DDBJ databases">
        <title>Draft genome sequence of Hydrogenovibrio marinus MH-110, a model organism for aerobic H2 metabolism.</title>
        <authorList>
            <person name="Cha H.J."/>
            <person name="Jo B.H."/>
            <person name="Hwang B.H."/>
        </authorList>
    </citation>
    <scope>NUCLEOTIDE SEQUENCE [LARGE SCALE GENOMIC DNA]</scope>
    <source>
        <strain evidence="7 8">MH-110</strain>
    </source>
</reference>
<proteinExistence type="inferred from homology"/>
<dbReference type="InterPro" id="IPR050763">
    <property type="entry name" value="ABC_transporter_ATP-binding"/>
</dbReference>
<evidence type="ECO:0000256" key="1">
    <source>
        <dbReference type="ARBA" id="ARBA00005417"/>
    </source>
</evidence>
<dbReference type="SMART" id="SM00382">
    <property type="entry name" value="AAA"/>
    <property type="match status" value="1"/>
</dbReference>
<dbReference type="GO" id="GO:0005524">
    <property type="term" value="F:ATP binding"/>
    <property type="evidence" value="ECO:0007669"/>
    <property type="project" value="UniProtKB-KW"/>
</dbReference>
<name>A0A067A241_HYDMR</name>
<sequence length="296" mass="32987">MTAIIEVKALRKEYPKLIAVDGIDFAIEKGCCFGLLGPNGAGKSTTIEMIEGLKKPTSGEILYDGRPMNSGFKKVAGIQFQSTALQDFLSVADNLKLFRSFYDRHADLQDLIADCDLSSFLEQDASKLSGGQRQRLLLALALVHDPEVIFLDEPTTGLDPNARRQFWALIQKIKARNKTIILTTHYMEEAYLLCDEIAIMAKGKLIARGTPDSLLAQHFGDNILELPTAALGAYQPQETHFHKGEKTEIYTKDMNQTLRGLMDSGIDLTHLKIRSRTLDDLFLELTAKDTEEMAHV</sequence>
<protein>
    <submittedName>
        <fullName evidence="7">ABC transporter ATP-binding protein</fullName>
    </submittedName>
</protein>
<gene>
    <name evidence="7" type="ORF">EI16_09205</name>
</gene>
<dbReference type="EMBL" id="JMIU01000001">
    <property type="protein sequence ID" value="KDN96435.1"/>
    <property type="molecule type" value="Genomic_DNA"/>
</dbReference>
<keyword evidence="2" id="KW-0813">Transport</keyword>
<keyword evidence="5 7" id="KW-0067">ATP-binding</keyword>
<dbReference type="Proteomes" id="UP000027341">
    <property type="component" value="Unassembled WGS sequence"/>
</dbReference>
<dbReference type="Pfam" id="PF00005">
    <property type="entry name" value="ABC_tran"/>
    <property type="match status" value="1"/>
</dbReference>